<protein>
    <submittedName>
        <fullName evidence="1">Uncharacterized protein</fullName>
    </submittedName>
</protein>
<evidence type="ECO:0000313" key="1">
    <source>
        <dbReference type="EMBL" id="EFM46510.1"/>
    </source>
</evidence>
<organism evidence="1 2">
    <name type="scientific">Mobiluncus mulieris ATCC 35239</name>
    <dbReference type="NCBI Taxonomy" id="871571"/>
    <lineage>
        <taxon>Bacteria</taxon>
        <taxon>Bacillati</taxon>
        <taxon>Actinomycetota</taxon>
        <taxon>Actinomycetes</taxon>
        <taxon>Actinomycetales</taxon>
        <taxon>Actinomycetaceae</taxon>
        <taxon>Mobiluncus</taxon>
    </lineage>
</organism>
<sequence length="55" mass="6239">MVFTDLFAFWTFMERFSGLAEIGKCPDLGFSKTYQGIDVHGANKNRYSGSREPQS</sequence>
<keyword evidence="2" id="KW-1185">Reference proteome</keyword>
<accession>E0QPJ7</accession>
<proteinExistence type="predicted"/>
<dbReference type="EMBL" id="AEET01000020">
    <property type="protein sequence ID" value="EFM46510.1"/>
    <property type="molecule type" value="Genomic_DNA"/>
</dbReference>
<comment type="caution">
    <text evidence="1">The sequence shown here is derived from an EMBL/GenBank/DDBJ whole genome shotgun (WGS) entry which is preliminary data.</text>
</comment>
<name>E0QPJ7_9ACTO</name>
<reference evidence="1" key="1">
    <citation type="submission" date="2010-08" db="EMBL/GenBank/DDBJ databases">
        <authorList>
            <person name="Muzny D."/>
            <person name="Qin X."/>
            <person name="Deng J."/>
            <person name="Jiang H."/>
            <person name="Liu Y."/>
            <person name="Qu J."/>
            <person name="Song X.-Z."/>
            <person name="Zhang L."/>
            <person name="Thornton R."/>
            <person name="Coyle M."/>
            <person name="Francisco L."/>
            <person name="Jackson L."/>
            <person name="Javaid M."/>
            <person name="Korchina V."/>
            <person name="Kovar C."/>
            <person name="Mata R."/>
            <person name="Mathew T."/>
            <person name="Ngo R."/>
            <person name="Nguyen L."/>
            <person name="Nguyen N."/>
            <person name="Okwuonu G."/>
            <person name="Ongeri F."/>
            <person name="Pham C."/>
            <person name="Simmons D."/>
            <person name="Wilczek-Boney K."/>
            <person name="Hale W."/>
            <person name="Jakkamsetti A."/>
            <person name="Pham P."/>
            <person name="Ruth R."/>
            <person name="San Lucas F."/>
            <person name="Warren J."/>
            <person name="Zhang J."/>
            <person name="Zhao Z."/>
            <person name="Zhou C."/>
            <person name="Zhu D."/>
            <person name="Lee S."/>
            <person name="Bess C."/>
            <person name="Blankenburg K."/>
            <person name="Forbes L."/>
            <person name="Fu Q."/>
            <person name="Gubbala S."/>
            <person name="Hirani K."/>
            <person name="Jayaseelan J.C."/>
            <person name="Lara F."/>
            <person name="Munidasa M."/>
            <person name="Palculict T."/>
            <person name="Patil S."/>
            <person name="Pu L.-L."/>
            <person name="Saada N."/>
            <person name="Tang L."/>
            <person name="Weissenberger G."/>
            <person name="Zhu Y."/>
            <person name="Hemphill L."/>
            <person name="Shang Y."/>
            <person name="Youmans B."/>
            <person name="Ayvaz T."/>
            <person name="Ross M."/>
            <person name="Santibanez J."/>
            <person name="Aqrawi P."/>
            <person name="Gross S."/>
            <person name="Joshi V."/>
            <person name="Fowler G."/>
            <person name="Nazareth L."/>
            <person name="Reid J."/>
            <person name="Worley K."/>
            <person name="Petrosino J."/>
            <person name="Highlander S."/>
            <person name="Gibbs R."/>
        </authorList>
    </citation>
    <scope>NUCLEOTIDE SEQUENCE [LARGE SCALE GENOMIC DNA]</scope>
    <source>
        <strain evidence="1">ATCC 35239</strain>
    </source>
</reference>
<dbReference type="HOGENOM" id="CLU_3027325_0_0_11"/>
<gene>
    <name evidence="1" type="ORF">HMPREF0580_0812</name>
</gene>
<evidence type="ECO:0000313" key="2">
    <source>
        <dbReference type="Proteomes" id="UP000003045"/>
    </source>
</evidence>
<dbReference type="AlphaFoldDB" id="E0QPJ7"/>
<dbReference type="Proteomes" id="UP000003045">
    <property type="component" value="Unassembled WGS sequence"/>
</dbReference>